<feature type="domain" description="HTH gntR-type" evidence="4">
    <location>
        <begin position="14"/>
        <end position="81"/>
    </location>
</feature>
<dbReference type="GO" id="GO:0003677">
    <property type="term" value="F:DNA binding"/>
    <property type="evidence" value="ECO:0007669"/>
    <property type="project" value="UniProtKB-KW"/>
</dbReference>
<dbReference type="InterPro" id="IPR011711">
    <property type="entry name" value="GntR_C"/>
</dbReference>
<sequence length="222" mass="25696">MTFSEHGVNMSPLINDDNSIYSRILNDIANSIFISGDRLVTTALAKKYNTSITPVREALKQLQGEGFVTVAPNSGARVAKFEYTTMRDVLEILQLLEPYLMEWFVNEHTAEDYQQLTELVEQMETADDLTFRQLDTLFHWNMYKVHYNQNAVNLWRKNRLTLMAIHSNVSLNSSRIEQSIQEHKEIMQALKERSMKKTLVAMNKHLGSSAQYWSRYIGKVIS</sequence>
<dbReference type="GO" id="GO:0003700">
    <property type="term" value="F:DNA-binding transcription factor activity"/>
    <property type="evidence" value="ECO:0007669"/>
    <property type="project" value="InterPro"/>
</dbReference>
<evidence type="ECO:0000256" key="1">
    <source>
        <dbReference type="ARBA" id="ARBA00023015"/>
    </source>
</evidence>
<keyword evidence="2" id="KW-0238">DNA-binding</keyword>
<protein>
    <submittedName>
        <fullName evidence="5">GntR family transcriptional regulator</fullName>
    </submittedName>
</protein>
<dbReference type="Gene3D" id="1.20.120.530">
    <property type="entry name" value="GntR ligand-binding domain-like"/>
    <property type="match status" value="1"/>
</dbReference>
<dbReference type="EMBL" id="ARZY01000027">
    <property type="protein sequence ID" value="EWH09222.1"/>
    <property type="molecule type" value="Genomic_DNA"/>
</dbReference>
<name>W7QJS0_9ALTE</name>
<dbReference type="PANTHER" id="PTHR43537">
    <property type="entry name" value="TRANSCRIPTIONAL REGULATOR, GNTR FAMILY"/>
    <property type="match status" value="1"/>
</dbReference>
<dbReference type="STRING" id="1328313.DS2_13714"/>
<gene>
    <name evidence="5" type="ORF">DS2_13714</name>
</gene>
<dbReference type="PANTHER" id="PTHR43537:SF5">
    <property type="entry name" value="UXU OPERON TRANSCRIPTIONAL REGULATOR"/>
    <property type="match status" value="1"/>
</dbReference>
<dbReference type="PATRIC" id="fig|1328313.3.peg.2798"/>
<dbReference type="Pfam" id="PF07729">
    <property type="entry name" value="FCD"/>
    <property type="match status" value="1"/>
</dbReference>
<dbReference type="SMART" id="SM00345">
    <property type="entry name" value="HTH_GNTR"/>
    <property type="match status" value="1"/>
</dbReference>
<organism evidence="5 6">
    <name type="scientific">Catenovulum agarivorans DS-2</name>
    <dbReference type="NCBI Taxonomy" id="1328313"/>
    <lineage>
        <taxon>Bacteria</taxon>
        <taxon>Pseudomonadati</taxon>
        <taxon>Pseudomonadota</taxon>
        <taxon>Gammaproteobacteria</taxon>
        <taxon>Alteromonadales</taxon>
        <taxon>Alteromonadaceae</taxon>
        <taxon>Catenovulum</taxon>
    </lineage>
</organism>
<dbReference type="SMART" id="SM00895">
    <property type="entry name" value="FCD"/>
    <property type="match status" value="1"/>
</dbReference>
<dbReference type="InterPro" id="IPR000524">
    <property type="entry name" value="Tscrpt_reg_HTH_GntR"/>
</dbReference>
<dbReference type="SUPFAM" id="SSF48008">
    <property type="entry name" value="GntR ligand-binding domain-like"/>
    <property type="match status" value="1"/>
</dbReference>
<keyword evidence="3" id="KW-0804">Transcription</keyword>
<proteinExistence type="predicted"/>
<accession>W7QJS0</accession>
<evidence type="ECO:0000256" key="3">
    <source>
        <dbReference type="ARBA" id="ARBA00023163"/>
    </source>
</evidence>
<dbReference type="PROSITE" id="PS50949">
    <property type="entry name" value="HTH_GNTR"/>
    <property type="match status" value="1"/>
</dbReference>
<keyword evidence="1" id="KW-0805">Transcription regulation</keyword>
<evidence type="ECO:0000259" key="4">
    <source>
        <dbReference type="PROSITE" id="PS50949"/>
    </source>
</evidence>
<reference evidence="5 6" key="1">
    <citation type="journal article" date="2014" name="Genome Announc.">
        <title>Draft Genome Sequence of the Agar-Degrading Bacterium Catenovulum sp. Strain DS-2, Isolated from Intestines of Haliotis diversicolor.</title>
        <authorList>
            <person name="Shan D."/>
            <person name="Li X."/>
            <person name="Gu Z."/>
            <person name="Wei G."/>
            <person name="Gao Z."/>
            <person name="Shao Z."/>
        </authorList>
    </citation>
    <scope>NUCLEOTIDE SEQUENCE [LARGE SCALE GENOMIC DNA]</scope>
    <source>
        <strain evidence="5 6">DS-2</strain>
    </source>
</reference>
<keyword evidence="6" id="KW-1185">Reference proteome</keyword>
<evidence type="ECO:0000313" key="6">
    <source>
        <dbReference type="Proteomes" id="UP000019276"/>
    </source>
</evidence>
<dbReference type="Pfam" id="PF00392">
    <property type="entry name" value="GntR"/>
    <property type="match status" value="1"/>
</dbReference>
<dbReference type="SUPFAM" id="SSF46785">
    <property type="entry name" value="Winged helix' DNA-binding domain"/>
    <property type="match status" value="1"/>
</dbReference>
<evidence type="ECO:0000256" key="2">
    <source>
        <dbReference type="ARBA" id="ARBA00023125"/>
    </source>
</evidence>
<dbReference type="InterPro" id="IPR036388">
    <property type="entry name" value="WH-like_DNA-bd_sf"/>
</dbReference>
<dbReference type="InterPro" id="IPR008920">
    <property type="entry name" value="TF_FadR/GntR_C"/>
</dbReference>
<dbReference type="OrthoDB" id="9799812at2"/>
<dbReference type="AlphaFoldDB" id="W7QJS0"/>
<evidence type="ECO:0000313" key="5">
    <source>
        <dbReference type="EMBL" id="EWH09222.1"/>
    </source>
</evidence>
<dbReference type="Gene3D" id="1.10.10.10">
    <property type="entry name" value="Winged helix-like DNA-binding domain superfamily/Winged helix DNA-binding domain"/>
    <property type="match status" value="1"/>
</dbReference>
<dbReference type="InterPro" id="IPR036390">
    <property type="entry name" value="WH_DNA-bd_sf"/>
</dbReference>
<dbReference type="CDD" id="cd07377">
    <property type="entry name" value="WHTH_GntR"/>
    <property type="match status" value="1"/>
</dbReference>
<dbReference type="eggNOG" id="COG1802">
    <property type="taxonomic scope" value="Bacteria"/>
</dbReference>
<comment type="caution">
    <text evidence="5">The sequence shown here is derived from an EMBL/GenBank/DDBJ whole genome shotgun (WGS) entry which is preliminary data.</text>
</comment>
<dbReference type="Proteomes" id="UP000019276">
    <property type="component" value="Unassembled WGS sequence"/>
</dbReference>